<dbReference type="GO" id="GO:1901135">
    <property type="term" value="P:carbohydrate derivative metabolic process"/>
    <property type="evidence" value="ECO:0007669"/>
    <property type="project" value="InterPro"/>
</dbReference>
<evidence type="ECO:0008006" key="3">
    <source>
        <dbReference type="Google" id="ProtNLM"/>
    </source>
</evidence>
<dbReference type="AlphaFoldDB" id="A7T5I3"/>
<dbReference type="InParanoid" id="A7T5I3"/>
<dbReference type="EMBL" id="DS471194">
    <property type="protein sequence ID" value="EDO28779.1"/>
    <property type="molecule type" value="Genomic_DNA"/>
</dbReference>
<reference evidence="1 2" key="1">
    <citation type="journal article" date="2007" name="Science">
        <title>Sea anemone genome reveals ancestral eumetazoan gene repertoire and genomic organization.</title>
        <authorList>
            <person name="Putnam N.H."/>
            <person name="Srivastava M."/>
            <person name="Hellsten U."/>
            <person name="Dirks B."/>
            <person name="Chapman J."/>
            <person name="Salamov A."/>
            <person name="Terry A."/>
            <person name="Shapiro H."/>
            <person name="Lindquist E."/>
            <person name="Kapitonov V.V."/>
            <person name="Jurka J."/>
            <person name="Genikhovich G."/>
            <person name="Grigoriev I.V."/>
            <person name="Lucas S.M."/>
            <person name="Steele R.E."/>
            <person name="Finnerty J.R."/>
            <person name="Technau U."/>
            <person name="Martindale M.Q."/>
            <person name="Rokhsar D.S."/>
        </authorList>
    </citation>
    <scope>NUCLEOTIDE SEQUENCE [LARGE SCALE GENOMIC DNA]</scope>
    <source>
        <strain evidence="2">CH2 X CH6</strain>
    </source>
</reference>
<dbReference type="eggNOG" id="KOG1268">
    <property type="taxonomic scope" value="Eukaryota"/>
</dbReference>
<sequence>ICNKGDDEVKHHGTKFLEVPHVVDCLQGILTVIPLQLLSFHIAVLRGFDVDFPRNLAKSVTVE</sequence>
<proteinExistence type="predicted"/>
<protein>
    <recommendedName>
        <fullName evidence="3">Glutamine--fructose-6-phosphate transaminase (isomerizing)</fullName>
    </recommendedName>
</protein>
<dbReference type="InterPro" id="IPR046348">
    <property type="entry name" value="SIS_dom_sf"/>
</dbReference>
<dbReference type="OMA" id="KHHGTKF"/>
<dbReference type="PANTHER" id="PTHR10937:SF0">
    <property type="entry name" value="GLUTAMINE--FRUCTOSE-6-PHOSPHATE TRANSAMINASE (ISOMERIZING)"/>
    <property type="match status" value="1"/>
</dbReference>
<dbReference type="STRING" id="45351.A7T5I3"/>
<evidence type="ECO:0000313" key="1">
    <source>
        <dbReference type="EMBL" id="EDO28779.1"/>
    </source>
</evidence>
<accession>A7T5I3</accession>
<name>A7T5I3_NEMVE</name>
<dbReference type="PANTHER" id="PTHR10937">
    <property type="entry name" value="GLUCOSAMINE--FRUCTOSE-6-PHOSPHATE AMINOTRANSFERASE, ISOMERIZING"/>
    <property type="match status" value="1"/>
</dbReference>
<dbReference type="Gene3D" id="3.40.50.10490">
    <property type="entry name" value="Glucose-6-phosphate isomerase like protein, domain 1"/>
    <property type="match status" value="1"/>
</dbReference>
<dbReference type="Proteomes" id="UP000001593">
    <property type="component" value="Unassembled WGS sequence"/>
</dbReference>
<gene>
    <name evidence="1" type="ORF">NEMVEDRAFT_v1g176630</name>
</gene>
<dbReference type="GO" id="GO:0097367">
    <property type="term" value="F:carbohydrate derivative binding"/>
    <property type="evidence" value="ECO:0007669"/>
    <property type="project" value="InterPro"/>
</dbReference>
<feature type="non-terminal residue" evidence="1">
    <location>
        <position position="1"/>
    </location>
</feature>
<dbReference type="HOGENOM" id="CLU_012520_8_4_1"/>
<dbReference type="PhylomeDB" id="A7T5I3"/>
<dbReference type="SUPFAM" id="SSF53697">
    <property type="entry name" value="SIS domain"/>
    <property type="match status" value="1"/>
</dbReference>
<evidence type="ECO:0000313" key="2">
    <source>
        <dbReference type="Proteomes" id="UP000001593"/>
    </source>
</evidence>
<organism evidence="1 2">
    <name type="scientific">Nematostella vectensis</name>
    <name type="common">Starlet sea anemone</name>
    <dbReference type="NCBI Taxonomy" id="45351"/>
    <lineage>
        <taxon>Eukaryota</taxon>
        <taxon>Metazoa</taxon>
        <taxon>Cnidaria</taxon>
        <taxon>Anthozoa</taxon>
        <taxon>Hexacorallia</taxon>
        <taxon>Actiniaria</taxon>
        <taxon>Edwardsiidae</taxon>
        <taxon>Nematostella</taxon>
    </lineage>
</organism>
<keyword evidence="2" id="KW-1185">Reference proteome</keyword>
<dbReference type="KEGG" id="nve:5499253"/>